<dbReference type="EMBL" id="DMND01000257">
    <property type="protein sequence ID" value="HAN29763.1"/>
    <property type="molecule type" value="Genomic_DNA"/>
</dbReference>
<evidence type="ECO:0000313" key="2">
    <source>
        <dbReference type="EMBL" id="HAN29763.1"/>
    </source>
</evidence>
<dbReference type="STRING" id="1121937.GCA_000423125_00256"/>
<dbReference type="SUPFAM" id="SSF53474">
    <property type="entry name" value="alpha/beta-Hydrolases"/>
    <property type="match status" value="1"/>
</dbReference>
<evidence type="ECO:0000259" key="1">
    <source>
        <dbReference type="Pfam" id="PF00561"/>
    </source>
</evidence>
<reference evidence="2 3" key="1">
    <citation type="journal article" date="2018" name="Nat. Biotechnol.">
        <title>A standardized bacterial taxonomy based on genome phylogeny substantially revises the tree of life.</title>
        <authorList>
            <person name="Parks D.H."/>
            <person name="Chuvochina M."/>
            <person name="Waite D.W."/>
            <person name="Rinke C."/>
            <person name="Skarshewski A."/>
            <person name="Chaumeil P.A."/>
            <person name="Hugenholtz P."/>
        </authorList>
    </citation>
    <scope>NUCLEOTIDE SEQUENCE [LARGE SCALE GENOMIC DNA]</scope>
    <source>
        <strain evidence="2">UBA9158</strain>
    </source>
</reference>
<proteinExistence type="predicted"/>
<dbReference type="Pfam" id="PF00561">
    <property type="entry name" value="Abhydrolase_1"/>
    <property type="match status" value="1"/>
</dbReference>
<comment type="caution">
    <text evidence="2">The sequence shown here is derived from an EMBL/GenBank/DDBJ whole genome shotgun (WGS) entry which is preliminary data.</text>
</comment>
<dbReference type="GO" id="GO:0016787">
    <property type="term" value="F:hydrolase activity"/>
    <property type="evidence" value="ECO:0007669"/>
    <property type="project" value="UniProtKB-KW"/>
</dbReference>
<organism evidence="2 3">
    <name type="scientific">Haliea salexigens</name>
    <dbReference type="NCBI Taxonomy" id="287487"/>
    <lineage>
        <taxon>Bacteria</taxon>
        <taxon>Pseudomonadati</taxon>
        <taxon>Pseudomonadota</taxon>
        <taxon>Gammaproteobacteria</taxon>
        <taxon>Cellvibrionales</taxon>
        <taxon>Halieaceae</taxon>
        <taxon>Haliea</taxon>
    </lineage>
</organism>
<dbReference type="AlphaFoldDB" id="A0A3C1KTC1"/>
<name>A0A3C1KTC1_9GAMM</name>
<feature type="domain" description="AB hydrolase-1" evidence="1">
    <location>
        <begin position="117"/>
        <end position="155"/>
    </location>
</feature>
<dbReference type="InterPro" id="IPR000073">
    <property type="entry name" value="AB_hydrolase_1"/>
</dbReference>
<keyword evidence="2" id="KW-0378">Hydrolase</keyword>
<accession>A0A3C1KTC1</accession>
<dbReference type="Proteomes" id="UP000259273">
    <property type="component" value="Unassembled WGS sequence"/>
</dbReference>
<gene>
    <name evidence="2" type="ORF">DCP75_18985</name>
</gene>
<dbReference type="Gene3D" id="3.40.50.1820">
    <property type="entry name" value="alpha/beta hydrolase"/>
    <property type="match status" value="1"/>
</dbReference>
<sequence>MTAMETFDGGAPLVLEPVVPPPHALLALTEAHRAAMEAVTLGLSRRLLDKAPRGDGHPVMVLPGFLGADGYNAGFRRYLTKLGYAVHGWGLGRNLGPREGVLESLEERITFLAERYDGPISLIGHSLGGIFARELARAFPERVRQVISLGSPFGEGRMIASYPARLFSALNPPEDLPIDQGILHVAPPVPTTAIYSRGDGVVNWQTTLQRAGHALTQNIEVRGSHCGMTFNPAIWYLVADRLSQPVDGWKPFERRSWTSLLYPAAAH</sequence>
<dbReference type="InterPro" id="IPR029058">
    <property type="entry name" value="AB_hydrolase_fold"/>
</dbReference>
<evidence type="ECO:0000313" key="3">
    <source>
        <dbReference type="Proteomes" id="UP000259273"/>
    </source>
</evidence>
<protein>
    <submittedName>
        <fullName evidence="2">Alpha/beta hydrolase</fullName>
    </submittedName>
</protein>